<gene>
    <name evidence="2" type="ORF">HPBE_LOCUS14733</name>
</gene>
<dbReference type="Proteomes" id="UP000050761">
    <property type="component" value="Unassembled WGS sequence"/>
</dbReference>
<evidence type="ECO:0000256" key="1">
    <source>
        <dbReference type="SAM" id="MobiDB-lite"/>
    </source>
</evidence>
<evidence type="ECO:0000313" key="2">
    <source>
        <dbReference type="EMBL" id="VDP00601.1"/>
    </source>
</evidence>
<evidence type="ECO:0000313" key="4">
    <source>
        <dbReference type="WBParaSite" id="HPBE_0001473201-mRNA-1"/>
    </source>
</evidence>
<reference evidence="2 3" key="1">
    <citation type="submission" date="2018-11" db="EMBL/GenBank/DDBJ databases">
        <authorList>
            <consortium name="Pathogen Informatics"/>
        </authorList>
    </citation>
    <scope>NUCLEOTIDE SEQUENCE [LARGE SCALE GENOMIC DNA]</scope>
</reference>
<dbReference type="AlphaFoldDB" id="A0A183G0T9"/>
<feature type="region of interest" description="Disordered" evidence="1">
    <location>
        <begin position="199"/>
        <end position="229"/>
    </location>
</feature>
<feature type="region of interest" description="Disordered" evidence="1">
    <location>
        <begin position="1"/>
        <end position="33"/>
    </location>
</feature>
<evidence type="ECO:0000313" key="3">
    <source>
        <dbReference type="Proteomes" id="UP000050761"/>
    </source>
</evidence>
<proteinExistence type="predicted"/>
<sequence length="322" mass="35914">MAGNEDRENVPIAERGATPMAGERSSTTGELEQEFQRLCGDDSSETLQVCDRLLRVIKDTQTCVMAEVSRHLRTGSPGREAIEAVGLGFREEALALLSELREEGKRFAVMERWTELVVASLDCDSRDDFVRKLADTIVTSKVVDQLLSAQGWQREEFSERVKETLEVNSSLQEAMRRQVAELCKLRELRQKYQEQSEELQMLRQQAKGSPGAAQECSRQSPGRKKDRPYRLDALSLLKPETCSTDAVACIQGGCEQSAREMASTRHAAKQTCLQPGHRIARTGQHSPCFSDERSPRLGPMGGVSMAQYLRHIALPEVVPYSG</sequence>
<accession>A0A3P7ZLS5</accession>
<keyword evidence="3" id="KW-1185">Reference proteome</keyword>
<dbReference type="WBParaSite" id="HPBE_0001473201-mRNA-1">
    <property type="protein sequence ID" value="HPBE_0001473201-mRNA-1"/>
    <property type="gene ID" value="HPBE_0001473201"/>
</dbReference>
<name>A0A183G0T9_HELPZ</name>
<accession>A0A183G0T9</accession>
<organism evidence="3 4">
    <name type="scientific">Heligmosomoides polygyrus</name>
    <name type="common">Parasitic roundworm</name>
    <dbReference type="NCBI Taxonomy" id="6339"/>
    <lineage>
        <taxon>Eukaryota</taxon>
        <taxon>Metazoa</taxon>
        <taxon>Ecdysozoa</taxon>
        <taxon>Nematoda</taxon>
        <taxon>Chromadorea</taxon>
        <taxon>Rhabditida</taxon>
        <taxon>Rhabditina</taxon>
        <taxon>Rhabditomorpha</taxon>
        <taxon>Strongyloidea</taxon>
        <taxon>Heligmosomidae</taxon>
        <taxon>Heligmosomoides</taxon>
    </lineage>
</organism>
<reference evidence="4" key="2">
    <citation type="submission" date="2019-09" db="UniProtKB">
        <authorList>
            <consortium name="WormBaseParasite"/>
        </authorList>
    </citation>
    <scope>IDENTIFICATION</scope>
</reference>
<protein>
    <submittedName>
        <fullName evidence="2 4">Uncharacterized protein</fullName>
    </submittedName>
</protein>
<dbReference type="EMBL" id="UZAH01028504">
    <property type="protein sequence ID" value="VDP00601.1"/>
    <property type="molecule type" value="Genomic_DNA"/>
</dbReference>